<dbReference type="HOGENOM" id="CLU_096072_3_1_7"/>
<feature type="binding site" evidence="7">
    <location>
        <position position="152"/>
    </location>
    <ligand>
        <name>Zn(2+)</name>
        <dbReference type="ChEBI" id="CHEBI:29105"/>
    </ligand>
</feature>
<evidence type="ECO:0000256" key="3">
    <source>
        <dbReference type="ARBA" id="ARBA00022833"/>
    </source>
</evidence>
<dbReference type="InterPro" id="IPR036390">
    <property type="entry name" value="WH_DNA-bd_sf"/>
</dbReference>
<dbReference type="CDD" id="cd07153">
    <property type="entry name" value="Fur_like"/>
    <property type="match status" value="1"/>
</dbReference>
<evidence type="ECO:0000313" key="9">
    <source>
        <dbReference type="EMBL" id="AGW12870.1"/>
    </source>
</evidence>
<dbReference type="eggNOG" id="COG0735">
    <property type="taxonomic scope" value="Bacteria"/>
</dbReference>
<keyword evidence="3 7" id="KW-0862">Zinc</keyword>
<gene>
    <name evidence="9" type="ORF">DGI_0991</name>
</gene>
<accession>T2G8F3</accession>
<dbReference type="PATRIC" id="fig|1121448.10.peg.996"/>
<dbReference type="Gene3D" id="3.30.1490.190">
    <property type="match status" value="1"/>
</dbReference>
<dbReference type="InterPro" id="IPR036388">
    <property type="entry name" value="WH-like_DNA-bd_sf"/>
</dbReference>
<dbReference type="SUPFAM" id="SSF46785">
    <property type="entry name" value="Winged helix' DNA-binding domain"/>
    <property type="match status" value="1"/>
</dbReference>
<dbReference type="STRING" id="1121448.DGI_0991"/>
<evidence type="ECO:0000256" key="6">
    <source>
        <dbReference type="ARBA" id="ARBA00023163"/>
    </source>
</evidence>
<dbReference type="PANTHER" id="PTHR33202:SF7">
    <property type="entry name" value="FERRIC UPTAKE REGULATION PROTEIN"/>
    <property type="match status" value="1"/>
</dbReference>
<keyword evidence="6" id="KW-0804">Transcription</keyword>
<keyword evidence="8" id="KW-0408">Iron</keyword>
<dbReference type="InterPro" id="IPR002481">
    <property type="entry name" value="FUR"/>
</dbReference>
<keyword evidence="4" id="KW-0805">Transcription regulation</keyword>
<evidence type="ECO:0000256" key="5">
    <source>
        <dbReference type="ARBA" id="ARBA00023125"/>
    </source>
</evidence>
<protein>
    <submittedName>
        <fullName evidence="9">Putative Fur family ferric uptake regulator</fullName>
    </submittedName>
</protein>
<dbReference type="PANTHER" id="PTHR33202">
    <property type="entry name" value="ZINC UPTAKE REGULATION PROTEIN"/>
    <property type="match status" value="1"/>
</dbReference>
<feature type="binding site" evidence="7">
    <location>
        <position position="112"/>
    </location>
    <ligand>
        <name>Zn(2+)</name>
        <dbReference type="ChEBI" id="CHEBI:29105"/>
    </ligand>
</feature>
<keyword evidence="5" id="KW-0238">DNA-binding</keyword>
<dbReference type="GO" id="GO:0000976">
    <property type="term" value="F:transcription cis-regulatory region binding"/>
    <property type="evidence" value="ECO:0007669"/>
    <property type="project" value="TreeGrafter"/>
</dbReference>
<comment type="cofactor">
    <cofactor evidence="7">
        <name>Zn(2+)</name>
        <dbReference type="ChEBI" id="CHEBI:29105"/>
    </cofactor>
    <text evidence="7">Binds 1 zinc ion per subunit.</text>
</comment>
<evidence type="ECO:0000256" key="8">
    <source>
        <dbReference type="PIRSR" id="PIRSR602481-2"/>
    </source>
</evidence>
<evidence type="ECO:0000313" key="10">
    <source>
        <dbReference type="Proteomes" id="UP000016587"/>
    </source>
</evidence>
<comment type="similarity">
    <text evidence="1">Belongs to the Fur family.</text>
</comment>
<dbReference type="GO" id="GO:1900376">
    <property type="term" value="P:regulation of secondary metabolite biosynthetic process"/>
    <property type="evidence" value="ECO:0007669"/>
    <property type="project" value="TreeGrafter"/>
</dbReference>
<dbReference type="GO" id="GO:0003700">
    <property type="term" value="F:DNA-binding transcription factor activity"/>
    <property type="evidence" value="ECO:0007669"/>
    <property type="project" value="InterPro"/>
</dbReference>
<keyword evidence="2" id="KW-0678">Repressor</keyword>
<proteinExistence type="inferred from homology"/>
<evidence type="ECO:0000256" key="2">
    <source>
        <dbReference type="ARBA" id="ARBA00022491"/>
    </source>
</evidence>
<dbReference type="GO" id="GO:0008270">
    <property type="term" value="F:zinc ion binding"/>
    <property type="evidence" value="ECO:0007669"/>
    <property type="project" value="TreeGrafter"/>
</dbReference>
<name>T2G8F3_MEGG1</name>
<dbReference type="EMBL" id="CP006585">
    <property type="protein sequence ID" value="AGW12870.1"/>
    <property type="molecule type" value="Genomic_DNA"/>
</dbReference>
<dbReference type="RefSeq" id="WP_021759606.1">
    <property type="nucleotide sequence ID" value="NC_022444.1"/>
</dbReference>
<comment type="cofactor">
    <cofactor evidence="8">
        <name>Mn(2+)</name>
        <dbReference type="ChEBI" id="CHEBI:29035"/>
    </cofactor>
    <cofactor evidence="8">
        <name>Fe(2+)</name>
        <dbReference type="ChEBI" id="CHEBI:29033"/>
    </cofactor>
    <text evidence="8">Binds 1 Mn(2+) or Fe(2+) ion per subunit.</text>
</comment>
<dbReference type="Gene3D" id="1.10.10.10">
    <property type="entry name" value="Winged helix-like DNA-binding domain superfamily/Winged helix DNA-binding domain"/>
    <property type="match status" value="1"/>
</dbReference>
<dbReference type="Proteomes" id="UP000016587">
    <property type="component" value="Chromosome"/>
</dbReference>
<reference evidence="9 10" key="1">
    <citation type="journal article" date="2013" name="J. Bacteriol.">
        <title>Roles of HynAB and Ech, the only two hydrogenases found in the model sulfate reducer Desulfovibrio gigas.</title>
        <authorList>
            <person name="Morais-Silva F.O."/>
            <person name="Santos C.I."/>
            <person name="Rodrigues R."/>
            <person name="Pereira I.A."/>
            <person name="Rodrigues-Pousada C."/>
        </authorList>
    </citation>
    <scope>NUCLEOTIDE SEQUENCE [LARGE SCALE GENOMIC DNA]</scope>
    <source>
        <strain evidence="10">ATCC 19364 / DSM 1382 / NCIMB 9332 / VKM B-1759</strain>
    </source>
</reference>
<dbReference type="GO" id="GO:0045892">
    <property type="term" value="P:negative regulation of DNA-templated transcription"/>
    <property type="evidence" value="ECO:0007669"/>
    <property type="project" value="TreeGrafter"/>
</dbReference>
<feature type="binding site" evidence="7">
    <location>
        <position position="155"/>
    </location>
    <ligand>
        <name>Zn(2+)</name>
        <dbReference type="ChEBI" id="CHEBI:29105"/>
    </ligand>
</feature>
<dbReference type="AlphaFoldDB" id="T2G8F3"/>
<feature type="binding site" evidence="7">
    <location>
        <position position="109"/>
    </location>
    <ligand>
        <name>Zn(2+)</name>
        <dbReference type="ChEBI" id="CHEBI:29105"/>
    </ligand>
</feature>
<feature type="binding site" evidence="8">
    <location>
        <position position="127"/>
    </location>
    <ligand>
        <name>Fe cation</name>
        <dbReference type="ChEBI" id="CHEBI:24875"/>
    </ligand>
</feature>
<evidence type="ECO:0000256" key="1">
    <source>
        <dbReference type="ARBA" id="ARBA00007957"/>
    </source>
</evidence>
<dbReference type="OrthoDB" id="8659436at2"/>
<sequence length="169" mass="18445">MALNGSPGPDVPVAQARLERMLARLKEEGHRLTPQRVAILRVLAESAGHPSVEQVHQRVLRQYPNTSLATVYKAVTLLKQRGEVLELGFSERDNRYDGARPEPHPHLICTACGAILDPQTHDPGVLEEMARRVAAETGYAIAAFRLDFYGLCPACQAGQQVPGMSGNRG</sequence>
<keyword evidence="10" id="KW-1185">Reference proteome</keyword>
<dbReference type="Pfam" id="PF01475">
    <property type="entry name" value="FUR"/>
    <property type="match status" value="1"/>
</dbReference>
<reference evidence="10" key="2">
    <citation type="submission" date="2013-07" db="EMBL/GenBank/DDBJ databases">
        <authorList>
            <person name="Morais-Silva F.O."/>
            <person name="Rezende A.M."/>
            <person name="Pimentel C."/>
            <person name="Resende D.M."/>
            <person name="Santos C.I."/>
            <person name="Clemente C."/>
            <person name="de Oliveira L.M."/>
            <person name="da Silva S.M."/>
            <person name="Costa D.A."/>
            <person name="Varela-Raposo A."/>
            <person name="Horacio E.C.A."/>
            <person name="Matos M."/>
            <person name="Flores O."/>
            <person name="Ruiz J.C."/>
            <person name="Rodrigues-Pousada C."/>
        </authorList>
    </citation>
    <scope>NUCLEOTIDE SEQUENCE [LARGE SCALE GENOMIC DNA]</scope>
    <source>
        <strain evidence="10">ATCC 19364 / DSM 1382 / NCIMB 9332 / VKM B-1759</strain>
    </source>
</reference>
<keyword evidence="7" id="KW-0479">Metal-binding</keyword>
<organism evidence="9 10">
    <name type="scientific">Megalodesulfovibrio gigas (strain ATCC 19364 / DSM 1382 / NCIMB 9332 / VKM B-1759)</name>
    <name type="common">Desulfovibrio gigas</name>
    <dbReference type="NCBI Taxonomy" id="1121448"/>
    <lineage>
        <taxon>Bacteria</taxon>
        <taxon>Pseudomonadati</taxon>
        <taxon>Thermodesulfobacteriota</taxon>
        <taxon>Desulfovibrionia</taxon>
        <taxon>Desulfovibrionales</taxon>
        <taxon>Desulfovibrionaceae</taxon>
        <taxon>Megalodesulfovibrio</taxon>
    </lineage>
</organism>
<evidence type="ECO:0000256" key="7">
    <source>
        <dbReference type="PIRSR" id="PIRSR602481-1"/>
    </source>
</evidence>
<dbReference type="InterPro" id="IPR043135">
    <property type="entry name" value="Fur_C"/>
</dbReference>
<dbReference type="KEGG" id="dgg:DGI_0991"/>
<evidence type="ECO:0000256" key="4">
    <source>
        <dbReference type="ARBA" id="ARBA00023015"/>
    </source>
</evidence>